<accession>A0ACB8BCZ4</accession>
<keyword evidence="2" id="KW-1185">Reference proteome</keyword>
<organism evidence="1 2">
    <name type="scientific">Leucogyrophana mollusca</name>
    <dbReference type="NCBI Taxonomy" id="85980"/>
    <lineage>
        <taxon>Eukaryota</taxon>
        <taxon>Fungi</taxon>
        <taxon>Dikarya</taxon>
        <taxon>Basidiomycota</taxon>
        <taxon>Agaricomycotina</taxon>
        <taxon>Agaricomycetes</taxon>
        <taxon>Agaricomycetidae</taxon>
        <taxon>Boletales</taxon>
        <taxon>Boletales incertae sedis</taxon>
        <taxon>Leucogyrophana</taxon>
    </lineage>
</organism>
<name>A0ACB8BCZ4_9AGAM</name>
<sequence length="127" mass="14581">MGSLVVVVVYLVRSLSSSSLPSERAYTYRLCPIQRERCTANQRQPCTASNQFAYFSHDRELRIQMGGRSAQVSQPTTSLYTYPPSRRHIALDNSFVRVISDVWRHGIHGSKYRILTHSRRGHWVVSV</sequence>
<evidence type="ECO:0000313" key="2">
    <source>
        <dbReference type="Proteomes" id="UP000790709"/>
    </source>
</evidence>
<gene>
    <name evidence="1" type="ORF">BV22DRAFT_607885</name>
</gene>
<reference evidence="1" key="1">
    <citation type="journal article" date="2021" name="New Phytol.">
        <title>Evolutionary innovations through gain and loss of genes in the ectomycorrhizal Boletales.</title>
        <authorList>
            <person name="Wu G."/>
            <person name="Miyauchi S."/>
            <person name="Morin E."/>
            <person name="Kuo A."/>
            <person name="Drula E."/>
            <person name="Varga T."/>
            <person name="Kohler A."/>
            <person name="Feng B."/>
            <person name="Cao Y."/>
            <person name="Lipzen A."/>
            <person name="Daum C."/>
            <person name="Hundley H."/>
            <person name="Pangilinan J."/>
            <person name="Johnson J."/>
            <person name="Barry K."/>
            <person name="LaButti K."/>
            <person name="Ng V."/>
            <person name="Ahrendt S."/>
            <person name="Min B."/>
            <person name="Choi I.G."/>
            <person name="Park H."/>
            <person name="Plett J.M."/>
            <person name="Magnuson J."/>
            <person name="Spatafora J.W."/>
            <person name="Nagy L.G."/>
            <person name="Henrissat B."/>
            <person name="Grigoriev I.V."/>
            <person name="Yang Z.L."/>
            <person name="Xu J."/>
            <person name="Martin F.M."/>
        </authorList>
    </citation>
    <scope>NUCLEOTIDE SEQUENCE</scope>
    <source>
        <strain evidence="1">KUC20120723A-06</strain>
    </source>
</reference>
<proteinExistence type="predicted"/>
<protein>
    <submittedName>
        <fullName evidence="1">Uncharacterized protein</fullName>
    </submittedName>
</protein>
<dbReference type="EMBL" id="MU266462">
    <property type="protein sequence ID" value="KAH7923118.1"/>
    <property type="molecule type" value="Genomic_DNA"/>
</dbReference>
<evidence type="ECO:0000313" key="1">
    <source>
        <dbReference type="EMBL" id="KAH7923118.1"/>
    </source>
</evidence>
<comment type="caution">
    <text evidence="1">The sequence shown here is derived from an EMBL/GenBank/DDBJ whole genome shotgun (WGS) entry which is preliminary data.</text>
</comment>
<dbReference type="Proteomes" id="UP000790709">
    <property type="component" value="Unassembled WGS sequence"/>
</dbReference>